<evidence type="ECO:0000256" key="2">
    <source>
        <dbReference type="ARBA" id="ARBA00023139"/>
    </source>
</evidence>
<feature type="domain" description="Ionotropic glutamate receptor C-terminal" evidence="6">
    <location>
        <begin position="45"/>
        <end position="270"/>
    </location>
</feature>
<proteinExistence type="predicted"/>
<evidence type="ECO:0000259" key="5">
    <source>
        <dbReference type="SMART" id="SM00062"/>
    </source>
</evidence>
<keyword evidence="8" id="KW-1185">Reference proteome</keyword>
<dbReference type="Proteomes" id="UP000037146">
    <property type="component" value="Unassembled WGS sequence"/>
</dbReference>
<sequence length="274" mass="30008">MKNSKQLMLMFAMIMMIGILAACGTSNNDDSASNKESANGDGKKVLMMGTSADYPPFEYVETAKSDDIIGFDIDVARAITEKLGYEFKVKDIDFNGLVPSLENGTVDFVLSGMSPTADRKKTVDFSDIYYKSNHMIVTKADGEIKDVKDLNGATVGVQLASIQEGIAKDLKKDGIDLTIENRNRIPDIVQEIKAGRFDAAIIEDTVAKGYLADNSDLAGYVIDGKTKTEEAGSAIAFQKDSELTEKFNTELKKMMENGEMEKLILKWFSGETAK</sequence>
<evidence type="ECO:0000313" key="7">
    <source>
        <dbReference type="EMBL" id="KMY50717.1"/>
    </source>
</evidence>
<dbReference type="Gene3D" id="3.40.190.10">
    <property type="entry name" value="Periplasmic binding protein-like II"/>
    <property type="match status" value="2"/>
</dbReference>
<dbReference type="SUPFAM" id="SSF53850">
    <property type="entry name" value="Periplasmic binding protein-like II"/>
    <property type="match status" value="1"/>
</dbReference>
<protein>
    <submittedName>
        <fullName evidence="7">ABC transporter substrate-binding protein</fullName>
    </submittedName>
</protein>
<keyword evidence="1 4" id="KW-0732">Signal</keyword>
<accession>A0A0K9GWS4</accession>
<dbReference type="PANTHER" id="PTHR35936:SF17">
    <property type="entry name" value="ARGININE-BINDING EXTRACELLULAR PROTEIN ARTP"/>
    <property type="match status" value="1"/>
</dbReference>
<dbReference type="Pfam" id="PF00497">
    <property type="entry name" value="SBP_bac_3"/>
    <property type="match status" value="1"/>
</dbReference>
<organism evidence="7 8">
    <name type="scientific">Peribacillus loiseleuriae</name>
    <dbReference type="NCBI Taxonomy" id="1679170"/>
    <lineage>
        <taxon>Bacteria</taxon>
        <taxon>Bacillati</taxon>
        <taxon>Bacillota</taxon>
        <taxon>Bacilli</taxon>
        <taxon>Bacillales</taxon>
        <taxon>Bacillaceae</taxon>
        <taxon>Peribacillus</taxon>
    </lineage>
</organism>
<name>A0A0K9GWS4_9BACI</name>
<keyword evidence="3" id="KW-0449">Lipoprotein</keyword>
<evidence type="ECO:0000256" key="4">
    <source>
        <dbReference type="SAM" id="SignalP"/>
    </source>
</evidence>
<dbReference type="RefSeq" id="WP_049682069.1">
    <property type="nucleotide sequence ID" value="NZ_LFZW01000001.1"/>
</dbReference>
<evidence type="ECO:0000256" key="1">
    <source>
        <dbReference type="ARBA" id="ARBA00022729"/>
    </source>
</evidence>
<reference evidence="8" key="1">
    <citation type="submission" date="2015-07" db="EMBL/GenBank/DDBJ databases">
        <title>Genome sequencing project for genomic taxonomy and phylogenomics of Bacillus-like bacteria.</title>
        <authorList>
            <person name="Liu B."/>
            <person name="Wang J."/>
            <person name="Zhu Y."/>
            <person name="Liu G."/>
            <person name="Chen Q."/>
            <person name="Chen Z."/>
            <person name="Lan J."/>
            <person name="Che J."/>
            <person name="Ge C."/>
            <person name="Shi H."/>
            <person name="Pan Z."/>
            <person name="Liu X."/>
        </authorList>
    </citation>
    <scope>NUCLEOTIDE SEQUENCE [LARGE SCALE GENOMIC DNA]</scope>
    <source>
        <strain evidence="8">FJAT-27997</strain>
    </source>
</reference>
<feature type="signal peptide" evidence="4">
    <location>
        <begin position="1"/>
        <end position="21"/>
    </location>
</feature>
<dbReference type="GO" id="GO:0015276">
    <property type="term" value="F:ligand-gated monoatomic ion channel activity"/>
    <property type="evidence" value="ECO:0007669"/>
    <property type="project" value="InterPro"/>
</dbReference>
<evidence type="ECO:0000256" key="3">
    <source>
        <dbReference type="ARBA" id="ARBA00023288"/>
    </source>
</evidence>
<dbReference type="EMBL" id="LFZW01000001">
    <property type="protein sequence ID" value="KMY50717.1"/>
    <property type="molecule type" value="Genomic_DNA"/>
</dbReference>
<dbReference type="AlphaFoldDB" id="A0A0K9GWS4"/>
<gene>
    <name evidence="7" type="ORF">AC625_15335</name>
</gene>
<dbReference type="GO" id="GO:0016020">
    <property type="term" value="C:membrane"/>
    <property type="evidence" value="ECO:0007669"/>
    <property type="project" value="InterPro"/>
</dbReference>
<dbReference type="PANTHER" id="PTHR35936">
    <property type="entry name" value="MEMBRANE-BOUND LYTIC MUREIN TRANSGLYCOSYLASE F"/>
    <property type="match status" value="1"/>
</dbReference>
<dbReference type="SMART" id="SM00079">
    <property type="entry name" value="PBPe"/>
    <property type="match status" value="1"/>
</dbReference>
<dbReference type="InterPro" id="IPR001320">
    <property type="entry name" value="Iontro_rcpt_C"/>
</dbReference>
<feature type="chain" id="PRO_5038675389" evidence="4">
    <location>
        <begin position="22"/>
        <end position="274"/>
    </location>
</feature>
<dbReference type="STRING" id="1679170.AC625_15335"/>
<dbReference type="SMART" id="SM00062">
    <property type="entry name" value="PBPb"/>
    <property type="match status" value="1"/>
</dbReference>
<dbReference type="PROSITE" id="PS51257">
    <property type="entry name" value="PROKAR_LIPOPROTEIN"/>
    <property type="match status" value="1"/>
</dbReference>
<comment type="caution">
    <text evidence="7">The sequence shown here is derived from an EMBL/GenBank/DDBJ whole genome shotgun (WGS) entry which is preliminary data.</text>
</comment>
<evidence type="ECO:0000313" key="8">
    <source>
        <dbReference type="Proteomes" id="UP000037146"/>
    </source>
</evidence>
<dbReference type="InterPro" id="IPR001638">
    <property type="entry name" value="Solute-binding_3/MltF_N"/>
</dbReference>
<dbReference type="PATRIC" id="fig|1679170.3.peg.3492"/>
<evidence type="ECO:0000259" key="6">
    <source>
        <dbReference type="SMART" id="SM00079"/>
    </source>
</evidence>
<keyword evidence="2" id="KW-0564">Palmitate</keyword>
<dbReference type="OrthoDB" id="9811552at2"/>
<feature type="domain" description="Solute-binding protein family 3/N-terminal" evidence="5">
    <location>
        <begin position="45"/>
        <end position="271"/>
    </location>
</feature>